<accession>A0A075F9Z0</accession>
<sequence>MVTRNEIKSDLVLRFDGSRPLSVAAVEEVAALCDRAEDQREPGPVTVHVTGAPPAGWAKGLAVGLVSKWERAVRRFERLGRLTAVVASGDCAGMALDLLLAADVRIAEPGTTLRLASAGGGTWPGMTVYRLTKQAGAAGIRRAVLLGTPIGTDRALALNLIDEVSGDPAATLSSLEAAGDGAEAAIRRQLIFEAGSTTFEEALGSHLAAADRALRREAKP</sequence>
<dbReference type="Gene3D" id="3.90.226.10">
    <property type="entry name" value="2-enoyl-CoA Hydratase, Chain A, domain 1"/>
    <property type="match status" value="1"/>
</dbReference>
<dbReference type="EMBL" id="KJ364518">
    <property type="protein sequence ID" value="AIE77086.1"/>
    <property type="molecule type" value="Genomic_DNA"/>
</dbReference>
<evidence type="ECO:0000313" key="1">
    <source>
        <dbReference type="EMBL" id="AIE77086.1"/>
    </source>
</evidence>
<dbReference type="InterPro" id="IPR053545">
    <property type="entry name" value="Enoyl-CoA_hydratase-like"/>
</dbReference>
<dbReference type="RefSeq" id="WP_034313483.1">
    <property type="nucleotide sequence ID" value="NZ_FNTA01000004.1"/>
</dbReference>
<reference evidence="1" key="1">
    <citation type="journal article" date="2014" name="Antimicrob. Agents Chemother.">
        <title>Antibiotic resistance mechanisms inform discovery: identification and characterization of a novel amycolatopsis strain producing ristocetin.</title>
        <authorList>
            <person name="Truman A.W."/>
            <person name="Kwun M.J."/>
            <person name="Cheng J."/>
            <person name="Yang S.H."/>
            <person name="Suh J.W."/>
            <person name="Hong H.J."/>
        </authorList>
    </citation>
    <scope>NUCLEOTIDE SEQUENCE</scope>
    <source>
        <strain evidence="1">NRRL2430</strain>
    </source>
</reference>
<organism evidence="1">
    <name type="scientific">Amycolatopsis lurida</name>
    <name type="common">Amycolatopsis orientalis subsp. lurida</name>
    <dbReference type="NCBI Taxonomy" id="31959"/>
    <lineage>
        <taxon>Bacteria</taxon>
        <taxon>Bacillati</taxon>
        <taxon>Actinomycetota</taxon>
        <taxon>Actinomycetes</taxon>
        <taxon>Pseudonocardiales</taxon>
        <taxon>Pseudonocardiaceae</taxon>
        <taxon>Amycolatopsis</taxon>
    </lineage>
</organism>
<dbReference type="InterPro" id="IPR029045">
    <property type="entry name" value="ClpP/crotonase-like_dom_sf"/>
</dbReference>
<proteinExistence type="predicted"/>
<dbReference type="SUPFAM" id="SSF52096">
    <property type="entry name" value="ClpP/crotonase"/>
    <property type="match status" value="1"/>
</dbReference>
<reference evidence="1" key="2">
    <citation type="submission" date="2014-01" db="EMBL/GenBank/DDBJ databases">
        <authorList>
            <person name="Hong H.-J."/>
            <person name="Kwun M.J."/>
        </authorList>
    </citation>
    <scope>NUCLEOTIDE SEQUENCE</scope>
    <source>
        <strain evidence="1">NRRL2430</strain>
    </source>
</reference>
<dbReference type="AlphaFoldDB" id="A0A075F9Z0"/>
<dbReference type="NCBIfam" id="NF042431">
    <property type="entry name" value="EnCoAhydt_DpgB"/>
    <property type="match status" value="1"/>
</dbReference>
<protein>
    <submittedName>
        <fullName evidence="1">Enoyl-CoA hydratase</fullName>
    </submittedName>
</protein>
<name>A0A075F9Z0_AMYLU</name>